<dbReference type="EMBL" id="MT143724">
    <property type="protein sequence ID" value="QJB01681.1"/>
    <property type="molecule type" value="Genomic_DNA"/>
</dbReference>
<gene>
    <name evidence="1" type="ORF">MM171B02166_0004</name>
</gene>
<name>A0A6M3M1U7_9ZZZZ</name>
<sequence length="136" mass="14891">MRKGRGGRGAQNGNSKLTRADVRAIRSLYAAGKYTQREIGDQFGVANNTVSLIVNYKRWTWLGNGGDAVIEKELAQRFVGCATLEGDEAAAVMVELTTFGGWRMWVQAALASLAEGNPLEAAQLLEQLLREYDDEP</sequence>
<protein>
    <submittedName>
        <fullName evidence="1">Putative DNA binding, helix-turn-helix domain containing protein</fullName>
    </submittedName>
</protein>
<evidence type="ECO:0000313" key="1">
    <source>
        <dbReference type="EMBL" id="QJB01681.1"/>
    </source>
</evidence>
<reference evidence="1" key="1">
    <citation type="submission" date="2020-03" db="EMBL/GenBank/DDBJ databases">
        <title>The deep terrestrial virosphere.</title>
        <authorList>
            <person name="Holmfeldt K."/>
            <person name="Nilsson E."/>
            <person name="Simone D."/>
            <person name="Lopez-Fernandez M."/>
            <person name="Wu X."/>
            <person name="de Brujin I."/>
            <person name="Lundin D."/>
            <person name="Andersson A."/>
            <person name="Bertilsson S."/>
            <person name="Dopson M."/>
        </authorList>
    </citation>
    <scope>NUCLEOTIDE SEQUENCE</scope>
    <source>
        <strain evidence="1">MM171B02166</strain>
    </source>
</reference>
<accession>A0A6M3M1U7</accession>
<proteinExistence type="predicted"/>
<dbReference type="AlphaFoldDB" id="A0A6M3M1U7"/>
<organism evidence="1">
    <name type="scientific">viral metagenome</name>
    <dbReference type="NCBI Taxonomy" id="1070528"/>
    <lineage>
        <taxon>unclassified sequences</taxon>
        <taxon>metagenomes</taxon>
        <taxon>organismal metagenomes</taxon>
    </lineage>
</organism>